<reference evidence="1 2" key="1">
    <citation type="journal article" date="2022" name="Allergy">
        <title>Genome assembly and annotation of Periplaneta americana reveal a comprehensive cockroach allergen profile.</title>
        <authorList>
            <person name="Wang L."/>
            <person name="Xiong Q."/>
            <person name="Saelim N."/>
            <person name="Wang L."/>
            <person name="Nong W."/>
            <person name="Wan A.T."/>
            <person name="Shi M."/>
            <person name="Liu X."/>
            <person name="Cao Q."/>
            <person name="Hui J.H.L."/>
            <person name="Sookrung N."/>
            <person name="Leung T.F."/>
            <person name="Tungtrongchitr A."/>
            <person name="Tsui S.K.W."/>
        </authorList>
    </citation>
    <scope>NUCLEOTIDE SEQUENCE [LARGE SCALE GENOMIC DNA]</scope>
    <source>
        <strain evidence="1">PWHHKU_190912</strain>
    </source>
</reference>
<accession>A0ABQ8TP77</accession>
<name>A0ABQ8TP77_PERAM</name>
<evidence type="ECO:0000313" key="2">
    <source>
        <dbReference type="Proteomes" id="UP001148838"/>
    </source>
</evidence>
<comment type="caution">
    <text evidence="1">The sequence shown here is derived from an EMBL/GenBank/DDBJ whole genome shotgun (WGS) entry which is preliminary data.</text>
</comment>
<protein>
    <submittedName>
        <fullName evidence="1">Uncharacterized protein</fullName>
    </submittedName>
</protein>
<sequence>MAPNLEWRMSFYPFEKEILKDLGNMNPVIKIMKVYIEERFQMLNRLVDCLKKEKIDFFWDQRSNLIANLKSEISNRHGEVEKIQTKLKKALVLSDKEERTKEFEKIFKPPCFVSHLCLDALEETEKLSGLAALNRHPSVRRVTPQRVVHRTLKYVNLTESKTDCLGAGCPYHTWQSSRPLRRSSLAIALVMLYNGDYSMHMKKTQWNLKQQTRGASGEIDVYLQTCTWRKDGDSGDEECYNPDCLTTLLEAEAENNQFWQSTGRHTSRRLLRAIPRQITTILQADALWSMGITGRL</sequence>
<proteinExistence type="predicted"/>
<gene>
    <name evidence="1" type="ORF">ANN_10514</name>
</gene>
<dbReference type="Proteomes" id="UP001148838">
    <property type="component" value="Unassembled WGS sequence"/>
</dbReference>
<organism evidence="1 2">
    <name type="scientific">Periplaneta americana</name>
    <name type="common">American cockroach</name>
    <name type="synonym">Blatta americana</name>
    <dbReference type="NCBI Taxonomy" id="6978"/>
    <lineage>
        <taxon>Eukaryota</taxon>
        <taxon>Metazoa</taxon>
        <taxon>Ecdysozoa</taxon>
        <taxon>Arthropoda</taxon>
        <taxon>Hexapoda</taxon>
        <taxon>Insecta</taxon>
        <taxon>Pterygota</taxon>
        <taxon>Neoptera</taxon>
        <taxon>Polyneoptera</taxon>
        <taxon>Dictyoptera</taxon>
        <taxon>Blattodea</taxon>
        <taxon>Blattoidea</taxon>
        <taxon>Blattidae</taxon>
        <taxon>Blattinae</taxon>
        <taxon>Periplaneta</taxon>
    </lineage>
</organism>
<evidence type="ECO:0000313" key="1">
    <source>
        <dbReference type="EMBL" id="KAJ4448498.1"/>
    </source>
</evidence>
<keyword evidence="2" id="KW-1185">Reference proteome</keyword>
<dbReference type="EMBL" id="JAJSOF020000005">
    <property type="protein sequence ID" value="KAJ4448498.1"/>
    <property type="molecule type" value="Genomic_DNA"/>
</dbReference>